<organism evidence="8 9">
    <name type="scientific">Kribbella pratensis</name>
    <dbReference type="NCBI Taxonomy" id="2512112"/>
    <lineage>
        <taxon>Bacteria</taxon>
        <taxon>Bacillati</taxon>
        <taxon>Actinomycetota</taxon>
        <taxon>Actinomycetes</taxon>
        <taxon>Propionibacteriales</taxon>
        <taxon>Kribbellaceae</taxon>
        <taxon>Kribbella</taxon>
    </lineage>
</organism>
<dbReference type="PANTHER" id="PTHR36115">
    <property type="entry name" value="PROLINE-RICH ANTIGEN HOMOLOG-RELATED"/>
    <property type="match status" value="1"/>
</dbReference>
<gene>
    <name evidence="8" type="ORF">EV653_0704</name>
</gene>
<keyword evidence="9" id="KW-1185">Reference proteome</keyword>
<evidence type="ECO:0000256" key="4">
    <source>
        <dbReference type="ARBA" id="ARBA00022989"/>
    </source>
</evidence>
<name>A0A4R8CGT4_9ACTN</name>
<feature type="transmembrane region" description="Helical" evidence="6">
    <location>
        <begin position="82"/>
        <end position="101"/>
    </location>
</feature>
<comment type="caution">
    <text evidence="8">The sequence shown here is derived from an EMBL/GenBank/DDBJ whole genome shotgun (WGS) entry which is preliminary data.</text>
</comment>
<dbReference type="InterPro" id="IPR010432">
    <property type="entry name" value="RDD"/>
</dbReference>
<keyword evidence="3 6" id="KW-0812">Transmembrane</keyword>
<keyword evidence="2" id="KW-1003">Cell membrane</keyword>
<evidence type="ECO:0000313" key="9">
    <source>
        <dbReference type="Proteomes" id="UP000295146"/>
    </source>
</evidence>
<proteinExistence type="predicted"/>
<dbReference type="EMBL" id="SODP01000001">
    <property type="protein sequence ID" value="TDW75570.1"/>
    <property type="molecule type" value="Genomic_DNA"/>
</dbReference>
<evidence type="ECO:0000256" key="1">
    <source>
        <dbReference type="ARBA" id="ARBA00004651"/>
    </source>
</evidence>
<evidence type="ECO:0000256" key="2">
    <source>
        <dbReference type="ARBA" id="ARBA00022475"/>
    </source>
</evidence>
<feature type="transmembrane region" description="Helical" evidence="6">
    <location>
        <begin position="154"/>
        <end position="175"/>
    </location>
</feature>
<dbReference type="AlphaFoldDB" id="A0A4R8CGT4"/>
<evidence type="ECO:0000256" key="3">
    <source>
        <dbReference type="ARBA" id="ARBA00022692"/>
    </source>
</evidence>
<dbReference type="Proteomes" id="UP000295146">
    <property type="component" value="Unassembled WGS sequence"/>
</dbReference>
<accession>A0A4R8CGT4</accession>
<sequence length="194" mass="20961">MTLMFRGCYAQRVRADPLVYGDYALRSYDPPQAAPGLFRRLVIMASSAQPGTGPTEEFRFPGSRLGLPEEGPGSVAGWGRRLLALLIDWLIAGLIASVVVGKPMWAGGNDYNTSHLAIFFLVTAILTGLAGGTIGHRICGLRVLNLKNKDVPQVGLLGGVIRSFLICLLIPAVIFDRDHRGLHDLAAKTVVVRR</sequence>
<keyword evidence="4 6" id="KW-1133">Transmembrane helix</keyword>
<evidence type="ECO:0000259" key="7">
    <source>
        <dbReference type="Pfam" id="PF06271"/>
    </source>
</evidence>
<reference evidence="8 9" key="1">
    <citation type="submission" date="2019-03" db="EMBL/GenBank/DDBJ databases">
        <title>Genomic Encyclopedia of Type Strains, Phase III (KMG-III): the genomes of soil and plant-associated and newly described type strains.</title>
        <authorList>
            <person name="Whitman W."/>
        </authorList>
    </citation>
    <scope>NUCLEOTIDE SEQUENCE [LARGE SCALE GENOMIC DNA]</scope>
    <source>
        <strain evidence="8 9">VKM Ac-2573</strain>
    </source>
</reference>
<feature type="transmembrane region" description="Helical" evidence="6">
    <location>
        <begin position="113"/>
        <end position="134"/>
    </location>
</feature>
<protein>
    <submittedName>
        <fullName evidence="8">RDD family membrane protein YckC</fullName>
    </submittedName>
</protein>
<evidence type="ECO:0000313" key="8">
    <source>
        <dbReference type="EMBL" id="TDW75570.1"/>
    </source>
</evidence>
<dbReference type="Pfam" id="PF06271">
    <property type="entry name" value="RDD"/>
    <property type="match status" value="1"/>
</dbReference>
<dbReference type="InterPro" id="IPR051791">
    <property type="entry name" value="Pra-immunoreactive"/>
</dbReference>
<evidence type="ECO:0000256" key="5">
    <source>
        <dbReference type="ARBA" id="ARBA00023136"/>
    </source>
</evidence>
<feature type="domain" description="RDD" evidence="7">
    <location>
        <begin position="75"/>
        <end position="188"/>
    </location>
</feature>
<comment type="subcellular location">
    <subcellularLocation>
        <location evidence="1">Cell membrane</location>
        <topology evidence="1">Multi-pass membrane protein</topology>
    </subcellularLocation>
</comment>
<dbReference type="GO" id="GO:0005886">
    <property type="term" value="C:plasma membrane"/>
    <property type="evidence" value="ECO:0007669"/>
    <property type="project" value="UniProtKB-SubCell"/>
</dbReference>
<dbReference type="PANTHER" id="PTHR36115:SF6">
    <property type="entry name" value="PROLINE-RICH ANTIGEN HOMOLOG"/>
    <property type="match status" value="1"/>
</dbReference>
<keyword evidence="5 6" id="KW-0472">Membrane</keyword>
<evidence type="ECO:0000256" key="6">
    <source>
        <dbReference type="SAM" id="Phobius"/>
    </source>
</evidence>